<dbReference type="Pfam" id="PF13193">
    <property type="entry name" value="AMP-binding_C"/>
    <property type="match status" value="1"/>
</dbReference>
<protein>
    <submittedName>
        <fullName evidence="3">Crotonobetaine/carnitine-CoA ligase</fullName>
    </submittedName>
</protein>
<dbReference type="SUPFAM" id="SSF56801">
    <property type="entry name" value="Acetyl-CoA synthetase-like"/>
    <property type="match status" value="1"/>
</dbReference>
<gene>
    <name evidence="3" type="ORF">SAMN06265373_108190</name>
</gene>
<dbReference type="PANTHER" id="PTHR43767:SF1">
    <property type="entry name" value="NONRIBOSOMAL PEPTIDE SYNTHASE PES1 (EUROFUNG)-RELATED"/>
    <property type="match status" value="1"/>
</dbReference>
<dbReference type="InterPro" id="IPR045851">
    <property type="entry name" value="AMP-bd_C_sf"/>
</dbReference>
<evidence type="ECO:0000313" key="4">
    <source>
        <dbReference type="Proteomes" id="UP001157961"/>
    </source>
</evidence>
<dbReference type="InterPro" id="IPR050237">
    <property type="entry name" value="ATP-dep_AMP-bd_enzyme"/>
</dbReference>
<organism evidence="3 4">
    <name type="scientific">Shimia sagamensis</name>
    <dbReference type="NCBI Taxonomy" id="1566352"/>
    <lineage>
        <taxon>Bacteria</taxon>
        <taxon>Pseudomonadati</taxon>
        <taxon>Pseudomonadota</taxon>
        <taxon>Alphaproteobacteria</taxon>
        <taxon>Rhodobacterales</taxon>
        <taxon>Roseobacteraceae</taxon>
    </lineage>
</organism>
<sequence length="533" mass="58750">MVETIGALFDARAKAFGGHCFLQVPENSERSYHPDGFVCSYTEAATVVAGMEAKFSAAGYGHGHRIAVLLENRPEMLLIKLALAKRGISWVPVNPDYRPAEVAYLLQDSAADLALVAPELADLMAAGIAESGLDVLTVVVTETLPDLPNSAGPAPSDLPVSGSTEASLIYTSGTTGRPKGCIMSHAYEVEMGQWYATRGGLIQFEAGVTKVYCPLPLFHVNAAILLFMAVIETGSTHIIPERFRARAWWRELAETGATAAHYLGIIIPALMNRDQEDWEQKHQVKWAVGAGVEPTLHRPFEERFGFPLIEVWGMTEMCRMLADCHEPRSIDTRAMGRPQPGLDVRVVDEQDSEVPRGAPGEMTLRYSEGTPRRGAFSGYLNLPEATEEAWRGGWFHTGDTVVMDETDMVTFVDRKKNIIRRSGENIAAAEIEACLQDHPAVDRVAVVAVEDAMRDEEVMACVQVLGEADETLAQQLFDWSFARLAYYKAPGWIRFMVDIPVTGTQKIQKHSLFGDQETETDGAFDFRAKKKRS</sequence>
<feature type="domain" description="AMP-dependent synthetase/ligase" evidence="1">
    <location>
        <begin position="39"/>
        <end position="366"/>
    </location>
</feature>
<evidence type="ECO:0000259" key="1">
    <source>
        <dbReference type="Pfam" id="PF00501"/>
    </source>
</evidence>
<comment type="caution">
    <text evidence="3">The sequence shown here is derived from an EMBL/GenBank/DDBJ whole genome shotgun (WGS) entry which is preliminary data.</text>
</comment>
<evidence type="ECO:0000313" key="3">
    <source>
        <dbReference type="EMBL" id="SMP32474.1"/>
    </source>
</evidence>
<dbReference type="PANTHER" id="PTHR43767">
    <property type="entry name" value="LONG-CHAIN-FATTY-ACID--COA LIGASE"/>
    <property type="match status" value="1"/>
</dbReference>
<dbReference type="Gene3D" id="3.40.50.12780">
    <property type="entry name" value="N-terminal domain of ligase-like"/>
    <property type="match status" value="1"/>
</dbReference>
<dbReference type="InterPro" id="IPR000873">
    <property type="entry name" value="AMP-dep_synth/lig_dom"/>
</dbReference>
<dbReference type="Gene3D" id="3.30.300.30">
    <property type="match status" value="1"/>
</dbReference>
<dbReference type="EMBL" id="FXTY01000008">
    <property type="protein sequence ID" value="SMP32474.1"/>
    <property type="molecule type" value="Genomic_DNA"/>
</dbReference>
<name>A0ABY1PE77_9RHOB</name>
<dbReference type="RefSeq" id="WP_283427487.1">
    <property type="nucleotide sequence ID" value="NZ_FXTY01000008.1"/>
</dbReference>
<feature type="domain" description="AMP-binding enzyme C-terminal" evidence="2">
    <location>
        <begin position="430"/>
        <end position="506"/>
    </location>
</feature>
<dbReference type="InterPro" id="IPR042099">
    <property type="entry name" value="ANL_N_sf"/>
</dbReference>
<accession>A0ABY1PE77</accession>
<evidence type="ECO:0000259" key="2">
    <source>
        <dbReference type="Pfam" id="PF13193"/>
    </source>
</evidence>
<reference evidence="3 4" key="1">
    <citation type="submission" date="2017-05" db="EMBL/GenBank/DDBJ databases">
        <authorList>
            <person name="Varghese N."/>
            <person name="Submissions S."/>
        </authorList>
    </citation>
    <scope>NUCLEOTIDE SEQUENCE [LARGE SCALE GENOMIC DNA]</scope>
    <source>
        <strain evidence="3 4">DSM 29734</strain>
    </source>
</reference>
<proteinExistence type="predicted"/>
<dbReference type="InterPro" id="IPR025110">
    <property type="entry name" value="AMP-bd_C"/>
</dbReference>
<keyword evidence="4" id="KW-1185">Reference proteome</keyword>
<keyword evidence="3" id="KW-0436">Ligase</keyword>
<dbReference type="GO" id="GO:0016874">
    <property type="term" value="F:ligase activity"/>
    <property type="evidence" value="ECO:0007669"/>
    <property type="project" value="UniProtKB-KW"/>
</dbReference>
<dbReference type="PROSITE" id="PS00455">
    <property type="entry name" value="AMP_BINDING"/>
    <property type="match status" value="1"/>
</dbReference>
<dbReference type="Pfam" id="PF00501">
    <property type="entry name" value="AMP-binding"/>
    <property type="match status" value="1"/>
</dbReference>
<dbReference type="Proteomes" id="UP001157961">
    <property type="component" value="Unassembled WGS sequence"/>
</dbReference>
<dbReference type="InterPro" id="IPR020845">
    <property type="entry name" value="AMP-binding_CS"/>
</dbReference>